<name>A0A1F6CUJ5_9BACT</name>
<keyword evidence="1" id="KW-1133">Transmembrane helix</keyword>
<dbReference type="STRING" id="1798480.A2851_01505"/>
<reference evidence="2 3" key="1">
    <citation type="journal article" date="2016" name="Nat. Commun.">
        <title>Thousands of microbial genomes shed light on interconnected biogeochemical processes in an aquifer system.</title>
        <authorList>
            <person name="Anantharaman K."/>
            <person name="Brown C.T."/>
            <person name="Hug L.A."/>
            <person name="Sharon I."/>
            <person name="Castelle C.J."/>
            <person name="Probst A.J."/>
            <person name="Thomas B.C."/>
            <person name="Singh A."/>
            <person name="Wilkins M.J."/>
            <person name="Karaoz U."/>
            <person name="Brodie E.L."/>
            <person name="Williams K.H."/>
            <person name="Hubbard S.S."/>
            <person name="Banfield J.F."/>
        </authorList>
    </citation>
    <scope>NUCLEOTIDE SEQUENCE [LARGE SCALE GENOMIC DNA]</scope>
</reference>
<keyword evidence="1" id="KW-0812">Transmembrane</keyword>
<dbReference type="EMBL" id="MFKT01000027">
    <property type="protein sequence ID" value="OGG52542.1"/>
    <property type="molecule type" value="Genomic_DNA"/>
</dbReference>
<evidence type="ECO:0000313" key="2">
    <source>
        <dbReference type="EMBL" id="OGG52542.1"/>
    </source>
</evidence>
<dbReference type="AlphaFoldDB" id="A0A1F6CUJ5"/>
<dbReference type="Proteomes" id="UP000176863">
    <property type="component" value="Unassembled WGS sequence"/>
</dbReference>
<proteinExistence type="predicted"/>
<keyword evidence="1" id="KW-0472">Membrane</keyword>
<comment type="caution">
    <text evidence="2">The sequence shown here is derived from an EMBL/GenBank/DDBJ whole genome shotgun (WGS) entry which is preliminary data.</text>
</comment>
<gene>
    <name evidence="2" type="ORF">A2851_01505</name>
</gene>
<protein>
    <submittedName>
        <fullName evidence="2">Uncharacterized protein</fullName>
    </submittedName>
</protein>
<evidence type="ECO:0000256" key="1">
    <source>
        <dbReference type="SAM" id="Phobius"/>
    </source>
</evidence>
<sequence>MATIVILVAVAAIYGYSQNYATDKLIGIMFAGALAGFALFGAQVVLVSQPKVPCWSEMKGGAQFFRAMPFMCQRARN</sequence>
<accession>A0A1F6CUJ5</accession>
<feature type="transmembrane region" description="Helical" evidence="1">
    <location>
        <begin position="27"/>
        <end position="48"/>
    </location>
</feature>
<organism evidence="2 3">
    <name type="scientific">Candidatus Kaiserbacteria bacterium RIFCSPHIGHO2_01_FULL_53_29</name>
    <dbReference type="NCBI Taxonomy" id="1798480"/>
    <lineage>
        <taxon>Bacteria</taxon>
        <taxon>Candidatus Kaiseribacteriota</taxon>
    </lineage>
</organism>
<evidence type="ECO:0000313" key="3">
    <source>
        <dbReference type="Proteomes" id="UP000176863"/>
    </source>
</evidence>